<dbReference type="Gene3D" id="1.10.1370.10">
    <property type="entry name" value="Neurolysin, domain 3"/>
    <property type="match status" value="1"/>
</dbReference>
<name>A0A840A4I9_9CAUL</name>
<dbReference type="SUPFAM" id="SSF55486">
    <property type="entry name" value="Metalloproteases ('zincins'), catalytic domain"/>
    <property type="match status" value="1"/>
</dbReference>
<evidence type="ECO:0000256" key="1">
    <source>
        <dbReference type="ARBA" id="ARBA00006040"/>
    </source>
</evidence>
<evidence type="ECO:0000256" key="8">
    <source>
        <dbReference type="SAM" id="SignalP"/>
    </source>
</evidence>
<dbReference type="GO" id="GO:0005829">
    <property type="term" value="C:cytosol"/>
    <property type="evidence" value="ECO:0007669"/>
    <property type="project" value="TreeGrafter"/>
</dbReference>
<keyword evidence="4 7" id="KW-0378">Hydrolase</keyword>
<evidence type="ECO:0000256" key="2">
    <source>
        <dbReference type="ARBA" id="ARBA00022670"/>
    </source>
</evidence>
<dbReference type="GO" id="GO:0004222">
    <property type="term" value="F:metalloendopeptidase activity"/>
    <property type="evidence" value="ECO:0007669"/>
    <property type="project" value="InterPro"/>
</dbReference>
<evidence type="ECO:0000256" key="5">
    <source>
        <dbReference type="ARBA" id="ARBA00022833"/>
    </source>
</evidence>
<dbReference type="InterPro" id="IPR045090">
    <property type="entry name" value="Pept_M3A_M3B"/>
</dbReference>
<comment type="cofactor">
    <cofactor evidence="7">
        <name>Zn(2+)</name>
        <dbReference type="ChEBI" id="CHEBI:29105"/>
    </cofactor>
    <text evidence="7">Binds 1 zinc ion.</text>
</comment>
<accession>A0A840A4I9</accession>
<dbReference type="InterPro" id="IPR034005">
    <property type="entry name" value="M3A_DCP"/>
</dbReference>
<organism evidence="10 11">
    <name type="scientific">Phenylobacterium haematophilum</name>
    <dbReference type="NCBI Taxonomy" id="98513"/>
    <lineage>
        <taxon>Bacteria</taxon>
        <taxon>Pseudomonadati</taxon>
        <taxon>Pseudomonadota</taxon>
        <taxon>Alphaproteobacteria</taxon>
        <taxon>Caulobacterales</taxon>
        <taxon>Caulobacteraceae</taxon>
        <taxon>Phenylobacterium</taxon>
    </lineage>
</organism>
<dbReference type="AlphaFoldDB" id="A0A840A4I9"/>
<keyword evidence="3 7" id="KW-0479">Metal-binding</keyword>
<evidence type="ECO:0000256" key="7">
    <source>
        <dbReference type="RuleBase" id="RU003435"/>
    </source>
</evidence>
<dbReference type="RefSeq" id="WP_183775207.1">
    <property type="nucleotide sequence ID" value="NZ_JACIDK010000005.1"/>
</dbReference>
<evidence type="ECO:0000256" key="3">
    <source>
        <dbReference type="ARBA" id="ARBA00022723"/>
    </source>
</evidence>
<sequence length="707" mass="78816">MKRRTFLAASGALAAASALPAAAFAQGAAATSALTAAWTGPFGGVPAFDKVAVADFPAAYDLAMKTERGEINAIAANPAPADFDNTIAALERSGDLINRVGMFGGVWSSTLSTPELRAQEKVLNPKLAAHSDETLQNEKLFARIEAVYNDRAKLTPEQQRLTWVYWNRFVRAGAKLSAADKKRVAQINQELAALFTSFSQNLLADETDYVLYLRTESELAGLPDDVRAAAAAAAEERGKKGEWAILNTRSSMDPFLTYSNRRDLREKVWRTYYSRGDNGDAKDNNANIKKILKLRFERAQLLGYASHAHWRLENTMAKTPEAAMELMTRVWPSAIARVKEEVAEMQAIADKERAGIKIEPWDYRFYAEKVRAARYDLDMNELKPYMQLEKLREGMFWAAGEVYGFEFVQVADVPVAHPDIRVWDVKKGGQHVGLWYFDPYARTGKRSGAWMNAYRRQEKFDKPITTIVSNNSNFVKGAPGEPVLISWDDAETMFHEFGHAIHGLNSDVNYPTLAGTAVPRDYVEFPSQINEHWLPTKQVLSKFALHHKTGAPIPQALVDKLEKAKTFRQGFDVTEYLSSALIDMKLHLAGGADIDPDAFEREQLAKLGMPHEVVMRHRTPQFGHVFASDGYSAGYYSYLWSETLALDVVDAFKSSPGGMYDKAMAKKLHDNVMSVGNSIDPAIAYHTLMGRDVDVKAYLRDKGFPTA</sequence>
<dbReference type="EC" id="3.4.15.5" evidence="10"/>
<dbReference type="InterPro" id="IPR024079">
    <property type="entry name" value="MetalloPept_cat_dom_sf"/>
</dbReference>
<keyword evidence="6 7" id="KW-0482">Metalloprotease</keyword>
<dbReference type="Proteomes" id="UP000530564">
    <property type="component" value="Unassembled WGS sequence"/>
</dbReference>
<dbReference type="GO" id="GO:0004180">
    <property type="term" value="F:carboxypeptidase activity"/>
    <property type="evidence" value="ECO:0007669"/>
    <property type="project" value="UniProtKB-KW"/>
</dbReference>
<dbReference type="CDD" id="cd06456">
    <property type="entry name" value="M3A_DCP"/>
    <property type="match status" value="1"/>
</dbReference>
<dbReference type="Pfam" id="PF01432">
    <property type="entry name" value="Peptidase_M3"/>
    <property type="match status" value="1"/>
</dbReference>
<dbReference type="Gene3D" id="3.40.390.10">
    <property type="entry name" value="Collagenase (Catalytic Domain)"/>
    <property type="match status" value="1"/>
</dbReference>
<evidence type="ECO:0000256" key="4">
    <source>
        <dbReference type="ARBA" id="ARBA00022801"/>
    </source>
</evidence>
<dbReference type="FunFam" id="3.40.390.10:FF:000009">
    <property type="entry name" value="Oligopeptidase A"/>
    <property type="match status" value="1"/>
</dbReference>
<proteinExistence type="inferred from homology"/>
<dbReference type="InterPro" id="IPR001567">
    <property type="entry name" value="Pept_M3A_M3B_dom"/>
</dbReference>
<evidence type="ECO:0000259" key="9">
    <source>
        <dbReference type="Pfam" id="PF01432"/>
    </source>
</evidence>
<dbReference type="PROSITE" id="PS51318">
    <property type="entry name" value="TAT"/>
    <property type="match status" value="1"/>
</dbReference>
<keyword evidence="5 7" id="KW-0862">Zinc</keyword>
<evidence type="ECO:0000313" key="11">
    <source>
        <dbReference type="Proteomes" id="UP000530564"/>
    </source>
</evidence>
<feature type="chain" id="PRO_5033047808" evidence="8">
    <location>
        <begin position="26"/>
        <end position="707"/>
    </location>
</feature>
<dbReference type="PANTHER" id="PTHR43660">
    <property type="entry name" value="DIPEPTIDYL CARBOXYPEPTIDASE"/>
    <property type="match status" value="1"/>
</dbReference>
<evidence type="ECO:0000256" key="6">
    <source>
        <dbReference type="ARBA" id="ARBA00023049"/>
    </source>
</evidence>
<dbReference type="GO" id="GO:0008241">
    <property type="term" value="F:peptidyl-dipeptidase activity"/>
    <property type="evidence" value="ECO:0007669"/>
    <property type="project" value="UniProtKB-EC"/>
</dbReference>
<dbReference type="InterPro" id="IPR006311">
    <property type="entry name" value="TAT_signal"/>
</dbReference>
<dbReference type="GO" id="GO:0046872">
    <property type="term" value="F:metal ion binding"/>
    <property type="evidence" value="ECO:0007669"/>
    <property type="project" value="UniProtKB-UniRule"/>
</dbReference>
<keyword evidence="10" id="KW-0121">Carboxypeptidase</keyword>
<keyword evidence="11" id="KW-1185">Reference proteome</keyword>
<protein>
    <submittedName>
        <fullName evidence="10">Peptidyl-dipeptidase Dcp</fullName>
        <ecNumber evidence="10">3.4.15.5</ecNumber>
    </submittedName>
</protein>
<keyword evidence="2 7" id="KW-0645">Protease</keyword>
<evidence type="ECO:0000313" key="10">
    <source>
        <dbReference type="EMBL" id="MBB3892593.1"/>
    </source>
</evidence>
<feature type="domain" description="Peptidase M3A/M3B catalytic" evidence="9">
    <location>
        <begin position="255"/>
        <end position="702"/>
    </location>
</feature>
<keyword evidence="8" id="KW-0732">Signal</keyword>
<gene>
    <name evidence="10" type="ORF">GGQ61_003329</name>
</gene>
<comment type="caution">
    <text evidence="10">The sequence shown here is derived from an EMBL/GenBank/DDBJ whole genome shotgun (WGS) entry which is preliminary data.</text>
</comment>
<reference evidence="10 11" key="1">
    <citation type="submission" date="2020-08" db="EMBL/GenBank/DDBJ databases">
        <title>Genomic Encyclopedia of Type Strains, Phase IV (KMG-IV): sequencing the most valuable type-strain genomes for metagenomic binning, comparative biology and taxonomic classification.</title>
        <authorList>
            <person name="Goeker M."/>
        </authorList>
    </citation>
    <scope>NUCLEOTIDE SEQUENCE [LARGE SCALE GENOMIC DNA]</scope>
    <source>
        <strain evidence="10 11">DSM 21793</strain>
    </source>
</reference>
<dbReference type="EMBL" id="JACIDK010000005">
    <property type="protein sequence ID" value="MBB3892593.1"/>
    <property type="molecule type" value="Genomic_DNA"/>
</dbReference>
<dbReference type="PANTHER" id="PTHR43660:SF1">
    <property type="entry name" value="DIPEPTIDYL CARBOXYPEPTIDASE"/>
    <property type="match status" value="1"/>
</dbReference>
<comment type="similarity">
    <text evidence="1 7">Belongs to the peptidase M3 family.</text>
</comment>
<feature type="signal peptide" evidence="8">
    <location>
        <begin position="1"/>
        <end position="25"/>
    </location>
</feature>
<dbReference type="InterPro" id="IPR024077">
    <property type="entry name" value="Neurolysin/TOP_dom2"/>
</dbReference>
<dbReference type="GO" id="GO:0006508">
    <property type="term" value="P:proteolysis"/>
    <property type="evidence" value="ECO:0007669"/>
    <property type="project" value="UniProtKB-KW"/>
</dbReference>